<evidence type="ECO:0000256" key="1">
    <source>
        <dbReference type="SAM" id="SignalP"/>
    </source>
</evidence>
<protein>
    <submittedName>
        <fullName evidence="2">Uncharacterized protein</fullName>
    </submittedName>
</protein>
<sequence length="162" mass="18358">MKKLFLFSFLVMMMAAQVFAQAKRSASSPELQITGIKLKGESLQKLREKIDEKSFFTVDKEGMIRPMKGYSIRYSSKYKTLLITEREGEIPPVVKDGVLDLGNGYFLRCYSYNNCVNCMPDIVGTAYCKSQNCRCLGEVIMPSKDVTEFSTPSGNFRGEELR</sequence>
<keyword evidence="1" id="KW-0732">Signal</keyword>
<feature type="chain" id="PRO_5006148732" evidence="1">
    <location>
        <begin position="21"/>
        <end position="162"/>
    </location>
</feature>
<evidence type="ECO:0000313" key="3">
    <source>
        <dbReference type="Proteomes" id="UP000050421"/>
    </source>
</evidence>
<gene>
    <name evidence="2" type="ORF">HLUCCX10_03415</name>
</gene>
<dbReference type="PATRIC" id="fig|1305737.6.peg.1361"/>
<dbReference type="AlphaFoldDB" id="A0A0P8C8T6"/>
<organism evidence="2 3">
    <name type="scientific">Algoriphagus marincola HL-49</name>
    <dbReference type="NCBI Taxonomy" id="1305737"/>
    <lineage>
        <taxon>Bacteria</taxon>
        <taxon>Pseudomonadati</taxon>
        <taxon>Bacteroidota</taxon>
        <taxon>Cytophagia</taxon>
        <taxon>Cytophagales</taxon>
        <taxon>Cyclobacteriaceae</taxon>
        <taxon>Algoriphagus</taxon>
    </lineage>
</organism>
<dbReference type="OrthoDB" id="9878450at2"/>
<reference evidence="2 3" key="1">
    <citation type="submission" date="2015-09" db="EMBL/GenBank/DDBJ databases">
        <title>Identification and resolution of microdiversity through metagenomic sequencing of parallel consortia.</title>
        <authorList>
            <person name="Nelson W.C."/>
            <person name="Romine M.F."/>
            <person name="Lindemann S.R."/>
        </authorList>
    </citation>
    <scope>NUCLEOTIDE SEQUENCE [LARGE SCALE GENOMIC DNA]</scope>
    <source>
        <strain evidence="2">HL-49</strain>
    </source>
</reference>
<dbReference type="Proteomes" id="UP000050421">
    <property type="component" value="Unassembled WGS sequence"/>
</dbReference>
<dbReference type="STRING" id="1305737.GCA_000526355_02802"/>
<evidence type="ECO:0000313" key="2">
    <source>
        <dbReference type="EMBL" id="KPQ19236.1"/>
    </source>
</evidence>
<comment type="caution">
    <text evidence="2">The sequence shown here is derived from an EMBL/GenBank/DDBJ whole genome shotgun (WGS) entry which is preliminary data.</text>
</comment>
<name>A0A0P8C8T6_9BACT</name>
<proteinExistence type="predicted"/>
<dbReference type="EMBL" id="LJXT01000013">
    <property type="protein sequence ID" value="KPQ19236.1"/>
    <property type="molecule type" value="Genomic_DNA"/>
</dbReference>
<feature type="signal peptide" evidence="1">
    <location>
        <begin position="1"/>
        <end position="20"/>
    </location>
</feature>
<accession>A0A0P8C8T6</accession>